<evidence type="ECO:0000259" key="4">
    <source>
        <dbReference type="Pfam" id="PF05378"/>
    </source>
</evidence>
<feature type="domain" description="Hydantoinase B/oxoprolinase" evidence="3">
    <location>
        <begin position="770"/>
        <end position="1280"/>
    </location>
</feature>
<dbReference type="OrthoDB" id="9768323at2"/>
<keyword evidence="6" id="KW-1185">Reference proteome</keyword>
<keyword evidence="5" id="KW-0436">Ligase</keyword>
<comment type="caution">
    <text evidence="5">The sequence shown here is derived from an EMBL/GenBank/DDBJ whole genome shotgun (WGS) entry which is preliminary data.</text>
</comment>
<evidence type="ECO:0000259" key="3">
    <source>
        <dbReference type="Pfam" id="PF02538"/>
    </source>
</evidence>
<sequence>MTVSVWADVGGTFTDCFVVDGNQRRATKVLSSGAVYARVIDVSADRSLTLDAFPAAEVQGFWISADVSIVGADGALTPIGTVIRQTDRTIVLSRSKAANNDANSDAEIKTGTSLCIDARLESPVLAARILLGVPLDQGLPNLDVRLGTTRGTNALLTRRGAKTALLVTTGFGDILRIGQQDRPDLFALAIVKPKPLTESVVEVSERLDHDGNVLTPINIDQLRQDLIALRGDGIESIAISLMHAHVNDAHERIAEDLARQAGFTHISRSSEVAPLIKLVSRAETTTLDAYLNPILAGYAANVWAQFGGESNCRFRLMTSNGNLVSPADFRGRDSILSGPAGGVVALANVARFCGADRAIGIDMGGTSTDVSRFEGTVGRRQESRVAGIRVMTPMMDIETVAAGGGSICDYVDGRLTVGPASAGADPGPACYGRGGPLTVTDVNLLLGRIPESRFPFALDREASQRRIQSIAERINSGAFTCTEKLAEGFLRIAITHMAEAVRTVSTAQGVDVREMALVGFGGASGQHLCRVATALGMKRILDHPDAGMLSALGMGLANIGRVVARGIYRPLSDITVTEFKTMIADLQDETSQMLASETSSTNDSEINHNFECDVRYQGTDASLTISLQPVESIADRFIGSHQSTFGYHQPGRSIELVAVRGEATIHHPVNDSNTTIASASPAPTTTTSIWHDGEMIEAKLIDRVGLQTGDDIDAPAMIVGDHSTLLVEPGWRAKVLDGGVVELAPVQTKTAATSTMADATNKSRGTLDTDPVLIEVIARRLQGIADAMGEVLRRTSFSVNVKERLDYSCAVFRGDGSLIANAPHVPVHLGAMGHTVRHMMNVFPTMSAGDAYLSNDPFAGGSHLPDVTLVTPVFCDALARDAKPDFFVASRAHHAEIGGRTPGSMPPDAQSLAEEGVLIRDFPLVRGNVSRRDELRLLLQSGQFPSRSVHENLADIAAAQAAGMHGAAALRELAATHSASIVNDLMGQILDLAGDSMHRWIAGLSTDPMEFSDTLDDGTSIAVRIQRIGARLSIHFTTSPVHRFGFNATPAITTAATLYVLRCVSQSNLPLCEGVLRDVDLRIDPGLLDPPANPDPAKCAAVVAGNVETSQRIVDVLLGAIGTVAASQGTMNNVIFGDKTFGYYETIGGGSGATADADGADAVHTHMTNTRITDPEMAESRLPVRIRRFAIRRGSGGHGRHRGGDGIVREFEFLKPLTLSLLTSRRTTRPYGIAGGGAGMSGRNTLLSDGVTTELPATTTTAVKAGDRLIIETPGGGGFG</sequence>
<evidence type="ECO:0000256" key="1">
    <source>
        <dbReference type="ARBA" id="ARBA00010403"/>
    </source>
</evidence>
<dbReference type="RefSeq" id="WP_146532754.1">
    <property type="nucleotide sequence ID" value="NZ_SJPX01000001.1"/>
</dbReference>
<proteinExistence type="inferred from homology"/>
<dbReference type="Pfam" id="PF05378">
    <property type="entry name" value="Hydant_A_N"/>
    <property type="match status" value="1"/>
</dbReference>
<feature type="domain" description="Hydantoinase A/oxoprolinase" evidence="2">
    <location>
        <begin position="281"/>
        <end position="559"/>
    </location>
</feature>
<accession>A0A5C6FBL1</accession>
<feature type="domain" description="Hydantoinase/oxoprolinase N-terminal" evidence="4">
    <location>
        <begin position="144"/>
        <end position="261"/>
    </location>
</feature>
<dbReference type="InterPro" id="IPR045079">
    <property type="entry name" value="Oxoprolinase-like"/>
</dbReference>
<name>A0A5C6FBL1_9BACT</name>
<dbReference type="PANTHER" id="PTHR11365">
    <property type="entry name" value="5-OXOPROLINASE RELATED"/>
    <property type="match status" value="1"/>
</dbReference>
<comment type="similarity">
    <text evidence="1">Belongs to the oxoprolinase family.</text>
</comment>
<dbReference type="InterPro" id="IPR008040">
    <property type="entry name" value="Hydant_A_N"/>
</dbReference>
<organism evidence="5 6">
    <name type="scientific">Rubripirellula reticaptiva</name>
    <dbReference type="NCBI Taxonomy" id="2528013"/>
    <lineage>
        <taxon>Bacteria</taxon>
        <taxon>Pseudomonadati</taxon>
        <taxon>Planctomycetota</taxon>
        <taxon>Planctomycetia</taxon>
        <taxon>Pirellulales</taxon>
        <taxon>Pirellulaceae</taxon>
        <taxon>Rubripirellula</taxon>
    </lineage>
</organism>
<dbReference type="GO" id="GO:0005829">
    <property type="term" value="C:cytosol"/>
    <property type="evidence" value="ECO:0007669"/>
    <property type="project" value="TreeGrafter"/>
</dbReference>
<dbReference type="GO" id="GO:0006749">
    <property type="term" value="P:glutathione metabolic process"/>
    <property type="evidence" value="ECO:0007669"/>
    <property type="project" value="TreeGrafter"/>
</dbReference>
<dbReference type="GO" id="GO:0017168">
    <property type="term" value="F:5-oxoprolinase (ATP-hydrolyzing) activity"/>
    <property type="evidence" value="ECO:0007669"/>
    <property type="project" value="TreeGrafter"/>
</dbReference>
<protein>
    <submittedName>
        <fullName evidence="5">Acetophenone carboxylase gamma subunit</fullName>
        <ecNumber evidence="5">6.4.1.8</ecNumber>
    </submittedName>
</protein>
<dbReference type="Proteomes" id="UP000317977">
    <property type="component" value="Unassembled WGS sequence"/>
</dbReference>
<gene>
    <name evidence="5" type="primary">apc3</name>
    <name evidence="5" type="ORF">Poly59_08560</name>
</gene>
<dbReference type="GO" id="GO:0016874">
    <property type="term" value="F:ligase activity"/>
    <property type="evidence" value="ECO:0007669"/>
    <property type="project" value="UniProtKB-KW"/>
</dbReference>
<dbReference type="Pfam" id="PF02538">
    <property type="entry name" value="Hydantoinase_B"/>
    <property type="match status" value="1"/>
</dbReference>
<dbReference type="InterPro" id="IPR003692">
    <property type="entry name" value="Hydantoinase_B"/>
</dbReference>
<evidence type="ECO:0000313" key="5">
    <source>
        <dbReference type="EMBL" id="TWU57947.1"/>
    </source>
</evidence>
<dbReference type="EC" id="6.4.1.8" evidence="5"/>
<dbReference type="PANTHER" id="PTHR11365:SF23">
    <property type="entry name" value="HYPOTHETICAL 5-OXOPROLINASE (EUROFUNG)-RELATED"/>
    <property type="match status" value="1"/>
</dbReference>
<evidence type="ECO:0000313" key="6">
    <source>
        <dbReference type="Proteomes" id="UP000317977"/>
    </source>
</evidence>
<dbReference type="InterPro" id="IPR002821">
    <property type="entry name" value="Hydantoinase_A"/>
</dbReference>
<evidence type="ECO:0000259" key="2">
    <source>
        <dbReference type="Pfam" id="PF01968"/>
    </source>
</evidence>
<dbReference type="Pfam" id="PF01968">
    <property type="entry name" value="Hydantoinase_A"/>
    <property type="match status" value="1"/>
</dbReference>
<dbReference type="EMBL" id="SJPX01000001">
    <property type="protein sequence ID" value="TWU57947.1"/>
    <property type="molecule type" value="Genomic_DNA"/>
</dbReference>
<reference evidence="5 6" key="1">
    <citation type="submission" date="2019-02" db="EMBL/GenBank/DDBJ databases">
        <title>Deep-cultivation of Planctomycetes and their phenomic and genomic characterization uncovers novel biology.</title>
        <authorList>
            <person name="Wiegand S."/>
            <person name="Jogler M."/>
            <person name="Boedeker C."/>
            <person name="Pinto D."/>
            <person name="Vollmers J."/>
            <person name="Rivas-Marin E."/>
            <person name="Kohn T."/>
            <person name="Peeters S.H."/>
            <person name="Heuer A."/>
            <person name="Rast P."/>
            <person name="Oberbeckmann S."/>
            <person name="Bunk B."/>
            <person name="Jeske O."/>
            <person name="Meyerdierks A."/>
            <person name="Storesund J.E."/>
            <person name="Kallscheuer N."/>
            <person name="Luecker S."/>
            <person name="Lage O.M."/>
            <person name="Pohl T."/>
            <person name="Merkel B.J."/>
            <person name="Hornburger P."/>
            <person name="Mueller R.-W."/>
            <person name="Bruemmer F."/>
            <person name="Labrenz M."/>
            <person name="Spormann A.M."/>
            <person name="Op Den Camp H."/>
            <person name="Overmann J."/>
            <person name="Amann R."/>
            <person name="Jetten M.S.M."/>
            <person name="Mascher T."/>
            <person name="Medema M.H."/>
            <person name="Devos D.P."/>
            <person name="Kaster A.-K."/>
            <person name="Ovreas L."/>
            <person name="Rohde M."/>
            <person name="Galperin M.Y."/>
            <person name="Jogler C."/>
        </authorList>
    </citation>
    <scope>NUCLEOTIDE SEQUENCE [LARGE SCALE GENOMIC DNA]</scope>
    <source>
        <strain evidence="5 6">Poly59</strain>
    </source>
</reference>
<dbReference type="AlphaFoldDB" id="A0A5C6FBL1"/>